<evidence type="ECO:0000313" key="1">
    <source>
        <dbReference type="EMBL" id="WZC48852.1"/>
    </source>
</evidence>
<evidence type="ECO:0000313" key="2">
    <source>
        <dbReference type="Proteomes" id="UP001440612"/>
    </source>
</evidence>
<organism evidence="1 2">
    <name type="scientific">Yoonia phaeophyticola</name>
    <dbReference type="NCBI Taxonomy" id="3137369"/>
    <lineage>
        <taxon>Bacteria</taxon>
        <taxon>Pseudomonadati</taxon>
        <taxon>Pseudomonadota</taxon>
        <taxon>Alphaproteobacteria</taxon>
        <taxon>Rhodobacterales</taxon>
        <taxon>Paracoccaceae</taxon>
        <taxon>Yoonia</taxon>
    </lineage>
</organism>
<dbReference type="RefSeq" id="WP_341366965.1">
    <property type="nucleotide sequence ID" value="NZ_CP150951.2"/>
</dbReference>
<name>A0ABZ2V6G9_9RHOB</name>
<dbReference type="SUPFAM" id="SSF53474">
    <property type="entry name" value="alpha/beta-Hydrolases"/>
    <property type="match status" value="1"/>
</dbReference>
<evidence type="ECO:0008006" key="3">
    <source>
        <dbReference type="Google" id="ProtNLM"/>
    </source>
</evidence>
<keyword evidence="2" id="KW-1185">Reference proteome</keyword>
<sequence>MMRFSIEDAAILAEASYTANRITSPKVMHSCPHQDVQAHILEGDILLLPGSNSVRDYLRYNLRPLRLGHQQLQMSDDGTAKGHSGTTWHQGFLAYSIVIFDWLKTLNIRPKYVIGHSLGAAATQILSKSYGAPGIGFAAPRPKSVKGPVKHDEKCLLINRFDDVVPNLPGAFNHMGQVKQLSVNPKRRFPAHAMRHYREIVDLGQGNGALPTHWAGGQ</sequence>
<gene>
    <name evidence="1" type="ORF">AABB29_18760</name>
</gene>
<protein>
    <recommendedName>
        <fullName evidence="3">Alpha/beta hydrolase family protein</fullName>
    </recommendedName>
</protein>
<dbReference type="InterPro" id="IPR029058">
    <property type="entry name" value="AB_hydrolase_fold"/>
</dbReference>
<proteinExistence type="predicted"/>
<dbReference type="Proteomes" id="UP001440612">
    <property type="component" value="Chromosome"/>
</dbReference>
<accession>A0ABZ2V6G9</accession>
<reference evidence="2" key="1">
    <citation type="submission" date="2024-04" db="EMBL/GenBank/DDBJ databases">
        <title>Phylogenomic analyses of a clade within the roseobacter group suggest taxonomic reassignments of species of the genera Aestuariivita, Citreicella, Loktanella, Nautella, Pelagibaca, Ruegeria, Thalassobius, Thiobacimonas and Tropicibacter, and the proposal o.</title>
        <authorList>
            <person name="Jeon C.O."/>
        </authorList>
    </citation>
    <scope>NUCLEOTIDE SEQUENCE [LARGE SCALE GENOMIC DNA]</scope>
    <source>
        <strain evidence="2">BS5-3</strain>
    </source>
</reference>
<dbReference type="EMBL" id="CP150951">
    <property type="protein sequence ID" value="WZC48852.1"/>
    <property type="molecule type" value="Genomic_DNA"/>
</dbReference>
<dbReference type="Gene3D" id="3.40.50.1820">
    <property type="entry name" value="alpha/beta hydrolase"/>
    <property type="match status" value="1"/>
</dbReference>